<dbReference type="GO" id="GO:0016020">
    <property type="term" value="C:membrane"/>
    <property type="evidence" value="ECO:0007669"/>
    <property type="project" value="UniProtKB-SubCell"/>
</dbReference>
<evidence type="ECO:0000256" key="4">
    <source>
        <dbReference type="ARBA" id="ARBA00022989"/>
    </source>
</evidence>
<evidence type="ECO:0000256" key="6">
    <source>
        <dbReference type="ARBA" id="ARBA00023315"/>
    </source>
</evidence>
<evidence type="ECO:0000313" key="9">
    <source>
        <dbReference type="Proteomes" id="UP000247409"/>
    </source>
</evidence>
<evidence type="ECO:0000256" key="7">
    <source>
        <dbReference type="SAM" id="Phobius"/>
    </source>
</evidence>
<feature type="transmembrane region" description="Helical" evidence="7">
    <location>
        <begin position="452"/>
        <end position="470"/>
    </location>
</feature>
<feature type="transmembrane region" description="Helical" evidence="7">
    <location>
        <begin position="186"/>
        <end position="205"/>
    </location>
</feature>
<keyword evidence="4 7" id="KW-1133">Transmembrane helix</keyword>
<feature type="transmembrane region" description="Helical" evidence="7">
    <location>
        <begin position="45"/>
        <end position="64"/>
    </location>
</feature>
<dbReference type="GO" id="GO:0016746">
    <property type="term" value="F:acyltransferase activity"/>
    <property type="evidence" value="ECO:0007669"/>
    <property type="project" value="UniProtKB-KW"/>
</dbReference>
<comment type="caution">
    <text evidence="8">The sequence shown here is derived from an EMBL/GenBank/DDBJ whole genome shotgun (WGS) entry which is preliminary data.</text>
</comment>
<feature type="transmembrane region" description="Helical" evidence="7">
    <location>
        <begin position="266"/>
        <end position="285"/>
    </location>
</feature>
<dbReference type="EMBL" id="NBIV01000073">
    <property type="protein sequence ID" value="PXF45042.1"/>
    <property type="molecule type" value="Genomic_DNA"/>
</dbReference>
<evidence type="ECO:0000256" key="2">
    <source>
        <dbReference type="ARBA" id="ARBA00022679"/>
    </source>
</evidence>
<dbReference type="InterPro" id="IPR004299">
    <property type="entry name" value="MBOAT_fam"/>
</dbReference>
<feature type="transmembrane region" description="Helical" evidence="7">
    <location>
        <begin position="113"/>
        <end position="132"/>
    </location>
</feature>
<reference evidence="8 9" key="1">
    <citation type="journal article" date="2018" name="Mol. Biol. Evol.">
        <title>Analysis of the draft genome of the red seaweed Gracilariopsis chorda provides insights into genome size evolution in Rhodophyta.</title>
        <authorList>
            <person name="Lee J."/>
            <person name="Yang E.C."/>
            <person name="Graf L."/>
            <person name="Yang J.H."/>
            <person name="Qiu H."/>
            <person name="Zel Zion U."/>
            <person name="Chan C.X."/>
            <person name="Stephens T.G."/>
            <person name="Weber A.P.M."/>
            <person name="Boo G.H."/>
            <person name="Boo S.M."/>
            <person name="Kim K.M."/>
            <person name="Shin Y."/>
            <person name="Jung M."/>
            <person name="Lee S.J."/>
            <person name="Yim H.S."/>
            <person name="Lee J.H."/>
            <person name="Bhattacharya D."/>
            <person name="Yoon H.S."/>
        </authorList>
    </citation>
    <scope>NUCLEOTIDE SEQUENCE [LARGE SCALE GENOMIC DNA]</scope>
    <source>
        <strain evidence="8 9">SKKU-2015</strain>
        <tissue evidence="8">Whole body</tissue>
    </source>
</reference>
<comment type="subcellular location">
    <subcellularLocation>
        <location evidence="1">Membrane</location>
        <topology evidence="1">Multi-pass membrane protein</topology>
    </subcellularLocation>
</comment>
<keyword evidence="3 7" id="KW-0812">Transmembrane</keyword>
<dbReference type="STRING" id="448386.A0A2V3ISF8"/>
<dbReference type="OrthoDB" id="286734at2759"/>
<feature type="transmembrane region" description="Helical" evidence="7">
    <location>
        <begin position="414"/>
        <end position="440"/>
    </location>
</feature>
<evidence type="ECO:0000256" key="1">
    <source>
        <dbReference type="ARBA" id="ARBA00004141"/>
    </source>
</evidence>
<evidence type="ECO:0000256" key="3">
    <source>
        <dbReference type="ARBA" id="ARBA00022692"/>
    </source>
</evidence>
<accession>A0A2V3ISF8</accession>
<evidence type="ECO:0000313" key="8">
    <source>
        <dbReference type="EMBL" id="PXF45042.1"/>
    </source>
</evidence>
<dbReference type="PANTHER" id="PTHR13906">
    <property type="entry name" value="PORCUPINE"/>
    <property type="match status" value="1"/>
</dbReference>
<keyword evidence="9" id="KW-1185">Reference proteome</keyword>
<feature type="transmembrane region" description="Helical" evidence="7">
    <location>
        <begin position="375"/>
        <end position="393"/>
    </location>
</feature>
<keyword evidence="5 7" id="KW-0472">Membrane</keyword>
<dbReference type="GO" id="GO:0030258">
    <property type="term" value="P:lipid modification"/>
    <property type="evidence" value="ECO:0007669"/>
    <property type="project" value="TreeGrafter"/>
</dbReference>
<dbReference type="InterPro" id="IPR049941">
    <property type="entry name" value="LPLAT_7/PORCN-like"/>
</dbReference>
<dbReference type="PANTHER" id="PTHR13906:SF4">
    <property type="entry name" value="LYSOPHOSPHOLIPID ACYLTRANSFERASE 6"/>
    <property type="match status" value="1"/>
</dbReference>
<organism evidence="8 9">
    <name type="scientific">Gracilariopsis chorda</name>
    <dbReference type="NCBI Taxonomy" id="448386"/>
    <lineage>
        <taxon>Eukaryota</taxon>
        <taxon>Rhodophyta</taxon>
        <taxon>Florideophyceae</taxon>
        <taxon>Rhodymeniophycidae</taxon>
        <taxon>Gracilariales</taxon>
        <taxon>Gracilariaceae</taxon>
        <taxon>Gracilariopsis</taxon>
    </lineage>
</organism>
<evidence type="ECO:0000256" key="5">
    <source>
        <dbReference type="ARBA" id="ARBA00023136"/>
    </source>
</evidence>
<proteinExistence type="predicted"/>
<keyword evidence="6 8" id="KW-0012">Acyltransferase</keyword>
<dbReference type="Pfam" id="PF03062">
    <property type="entry name" value="MBOAT"/>
    <property type="match status" value="1"/>
</dbReference>
<keyword evidence="2 8" id="KW-0808">Transferase</keyword>
<protein>
    <submittedName>
        <fullName evidence="8">Lysophospholipid acyltransferase</fullName>
    </submittedName>
</protein>
<dbReference type="Proteomes" id="UP000247409">
    <property type="component" value="Unassembled WGS sequence"/>
</dbReference>
<name>A0A2V3ISF8_9FLOR</name>
<gene>
    <name evidence="8" type="ORF">BWQ96_05215</name>
</gene>
<feature type="transmembrane region" description="Helical" evidence="7">
    <location>
        <begin position="235"/>
        <end position="254"/>
    </location>
</feature>
<dbReference type="AlphaFoldDB" id="A0A2V3ISF8"/>
<feature type="transmembrane region" description="Helical" evidence="7">
    <location>
        <begin position="76"/>
        <end position="107"/>
    </location>
</feature>
<sequence>MESLSTSLASLRHVAVAYDQALTPAPLLNVVDTLADVAAVTPAEVRLFLCLLLAYPVALSWRALPPGPSGLFRHLFSVIVGGWMLQFANGYQIFLNLSSCLFCYLLMHLLGPYSAKTVSAVAILILAIGHLYRQITDYLGWTLDWTLVAMVTTQKIMGLAYNIQDGVDPHATPEQTSRSVKKVPSLLEFLSFILFPANVVIGPSFEYSHYIAFATGQNVSPSPYLPGIWRLFQGLFYFVAHTAIALKFPCAALLSDPNFFKSGTFLTRYAAIWIALLAVRFKYYFGWKIAEGSACMSGLGFNGFEKATGKEKWDRVENVNVWKYETSGSLRTSSQNWNKTTNLWLRRYVYDRAPPSVNLYFTYLVSAFWHGFYPGYYMFFLSVAAATVVHRQVRRTMRLRFMKADGKTPGPLMPLYELCSFLATNITLNYFIMSFVMLAFNLSITAFKGFGFYGHWILLVSLILFNSGLIRAPAKKPAAKTQ</sequence>